<evidence type="ECO:0000256" key="3">
    <source>
        <dbReference type="ARBA" id="ARBA00006663"/>
    </source>
</evidence>
<organism evidence="14 15">
    <name type="scientific">Anabarilius grahami</name>
    <name type="common">Kanglang fish</name>
    <name type="synonym">Barilius grahami</name>
    <dbReference type="NCBI Taxonomy" id="495550"/>
    <lineage>
        <taxon>Eukaryota</taxon>
        <taxon>Metazoa</taxon>
        <taxon>Chordata</taxon>
        <taxon>Craniata</taxon>
        <taxon>Vertebrata</taxon>
        <taxon>Euteleostomi</taxon>
        <taxon>Actinopterygii</taxon>
        <taxon>Neopterygii</taxon>
        <taxon>Teleostei</taxon>
        <taxon>Ostariophysi</taxon>
        <taxon>Cypriniformes</taxon>
        <taxon>Xenocyprididae</taxon>
        <taxon>Xenocypridinae</taxon>
        <taxon>Xenocypridinae incertae sedis</taxon>
        <taxon>Anabarilius</taxon>
    </lineage>
</organism>
<evidence type="ECO:0000256" key="6">
    <source>
        <dbReference type="ARBA" id="ARBA00023054"/>
    </source>
</evidence>
<feature type="compositionally biased region" description="Acidic residues" evidence="13">
    <location>
        <begin position="371"/>
        <end position="381"/>
    </location>
</feature>
<evidence type="ECO:0000256" key="11">
    <source>
        <dbReference type="ARBA" id="ARBA00039949"/>
    </source>
</evidence>
<evidence type="ECO:0000256" key="9">
    <source>
        <dbReference type="ARBA" id="ARBA00023273"/>
    </source>
</evidence>
<evidence type="ECO:0000256" key="10">
    <source>
        <dbReference type="ARBA" id="ARBA00037165"/>
    </source>
</evidence>
<evidence type="ECO:0000256" key="1">
    <source>
        <dbReference type="ARBA" id="ARBA00004114"/>
    </source>
</evidence>
<evidence type="ECO:0000256" key="8">
    <source>
        <dbReference type="ARBA" id="ARBA00023212"/>
    </source>
</evidence>
<dbReference type="PANTHER" id="PTHR21501">
    <property type="entry name" value="PROTEIN FAM-161"/>
    <property type="match status" value="1"/>
</dbReference>
<evidence type="ECO:0000256" key="12">
    <source>
        <dbReference type="SAM" id="Coils"/>
    </source>
</evidence>
<dbReference type="Pfam" id="PF10595">
    <property type="entry name" value="FAM161A_B"/>
    <property type="match status" value="1"/>
</dbReference>
<evidence type="ECO:0000313" key="15">
    <source>
        <dbReference type="Proteomes" id="UP000281406"/>
    </source>
</evidence>
<evidence type="ECO:0000313" key="14">
    <source>
        <dbReference type="EMBL" id="ROJ78907.1"/>
    </source>
</evidence>
<keyword evidence="7" id="KW-0969">Cilium</keyword>
<dbReference type="AlphaFoldDB" id="A0A3N0XWA5"/>
<dbReference type="EMBL" id="RJVU01059333">
    <property type="protein sequence ID" value="ROJ78907.1"/>
    <property type="molecule type" value="Genomic_DNA"/>
</dbReference>
<protein>
    <recommendedName>
        <fullName evidence="11">Protein FAM161A</fullName>
    </recommendedName>
</protein>
<feature type="region of interest" description="Disordered" evidence="13">
    <location>
        <begin position="263"/>
        <end position="294"/>
    </location>
</feature>
<comment type="similarity">
    <text evidence="3">Belongs to the FAM161 family.</text>
</comment>
<name>A0A3N0XWA5_ANAGA</name>
<gene>
    <name evidence="14" type="ORF">DPX16_15432</name>
</gene>
<keyword evidence="5" id="KW-0970">Cilium biogenesis/degradation</keyword>
<comment type="subcellular location">
    <subcellularLocation>
        <location evidence="2">Cytoplasm</location>
        <location evidence="2">Cytoskeleton</location>
        <location evidence="2">Cilium basal body</location>
    </subcellularLocation>
    <subcellularLocation>
        <location evidence="1">Cytoplasm</location>
        <location evidence="1">Cytoskeleton</location>
        <location evidence="1">Microtubule organizing center</location>
        <location evidence="1">Centrosome</location>
        <location evidence="1">Centriole</location>
    </subcellularLocation>
</comment>
<proteinExistence type="inferred from homology"/>
<evidence type="ECO:0000256" key="5">
    <source>
        <dbReference type="ARBA" id="ARBA00022794"/>
    </source>
</evidence>
<evidence type="ECO:0000256" key="2">
    <source>
        <dbReference type="ARBA" id="ARBA00004120"/>
    </source>
</evidence>
<dbReference type="GO" id="GO:0044782">
    <property type="term" value="P:cilium organization"/>
    <property type="evidence" value="ECO:0007669"/>
    <property type="project" value="TreeGrafter"/>
</dbReference>
<dbReference type="InterPro" id="IPR019579">
    <property type="entry name" value="FAM161A/B"/>
</dbReference>
<dbReference type="PANTHER" id="PTHR21501:SF3">
    <property type="entry name" value="PROTEIN FAM161A"/>
    <property type="match status" value="1"/>
</dbReference>
<accession>A0A3N0XWA5</accession>
<keyword evidence="9" id="KW-0966">Cell projection</keyword>
<reference evidence="14 15" key="1">
    <citation type="submission" date="2018-10" db="EMBL/GenBank/DDBJ databases">
        <title>Genome assembly for a Yunnan-Guizhou Plateau 3E fish, Anabarilius grahami (Regan), and its evolutionary and genetic applications.</title>
        <authorList>
            <person name="Jiang W."/>
        </authorList>
    </citation>
    <scope>NUCLEOTIDE SEQUENCE [LARGE SCALE GENOMIC DNA]</scope>
    <source>
        <strain evidence="14">AG-KIZ</strain>
        <tissue evidence="14">Muscle</tissue>
    </source>
</reference>
<dbReference type="Proteomes" id="UP000281406">
    <property type="component" value="Unassembled WGS sequence"/>
</dbReference>
<comment type="caution">
    <text evidence="14">The sequence shown here is derived from an EMBL/GenBank/DDBJ whole genome shotgun (WGS) entry which is preliminary data.</text>
</comment>
<keyword evidence="15" id="KW-1185">Reference proteome</keyword>
<sequence length="453" mass="52950">MTPILRTERLQPSELQALFGEEKDYSCSLNDIVHHTEECEQRSDSENIAVCDLSSHSDPDYGKSCAAHQLQRPVFSNQEYYTKLEEVKREHLKNMAELEKLYLSQIKPGQRERQLITCWRQNGEDTESEQVELIQVGSKVSVGRLKNGVSTLKIKAQQNSLEEHRKLCHSQQNSSHSAANQVMDSLRQNSKVTIPKPFHMMLREEDRKRRNVKTRSEMELENERLKKELDELKECGKKFRAKPAPATTHLLFYDIINKRPNKLKQQKNQINQTDHVQRGNHHQQGTQRRASPLPQQPFNFIERERKKREKKLADELNNMSPKTERMAFKARPVPRSLYRPSSPNSHIYGAVNLNNRRSALPPSILEDTLQEGEEAENEYDDEFSRPPSTDISRCSSNLRKWKNKGLLQVEEEMERKSNRERERDWSYIHPLRRTSLCHSQEPLNSCKSDYISV</sequence>
<keyword evidence="4" id="KW-0963">Cytoplasm</keyword>
<dbReference type="InterPro" id="IPR051655">
    <property type="entry name" value="FAM161"/>
</dbReference>
<evidence type="ECO:0000256" key="7">
    <source>
        <dbReference type="ARBA" id="ARBA00023069"/>
    </source>
</evidence>
<feature type="coiled-coil region" evidence="12">
    <location>
        <begin position="208"/>
        <end position="242"/>
    </location>
</feature>
<feature type="region of interest" description="Disordered" evidence="13">
    <location>
        <begin position="371"/>
        <end position="391"/>
    </location>
</feature>
<comment type="function">
    <text evidence="10">Involved in ciliogenesis.</text>
</comment>
<dbReference type="OrthoDB" id="2150121at2759"/>
<evidence type="ECO:0000256" key="4">
    <source>
        <dbReference type="ARBA" id="ARBA00022490"/>
    </source>
</evidence>
<dbReference type="GO" id="GO:0005814">
    <property type="term" value="C:centriole"/>
    <property type="evidence" value="ECO:0007669"/>
    <property type="project" value="UniProtKB-SubCell"/>
</dbReference>
<evidence type="ECO:0000256" key="13">
    <source>
        <dbReference type="SAM" id="MobiDB-lite"/>
    </source>
</evidence>
<keyword evidence="8" id="KW-0206">Cytoskeleton</keyword>
<dbReference type="GO" id="GO:0005929">
    <property type="term" value="C:cilium"/>
    <property type="evidence" value="ECO:0007669"/>
    <property type="project" value="TreeGrafter"/>
</dbReference>
<keyword evidence="6 12" id="KW-0175">Coiled coil</keyword>